<dbReference type="GO" id="GO:0003713">
    <property type="term" value="F:transcription coactivator activity"/>
    <property type="evidence" value="ECO:0007669"/>
    <property type="project" value="TreeGrafter"/>
</dbReference>
<proteinExistence type="inferred from homology"/>
<feature type="domain" description="Coiled-coil" evidence="4">
    <location>
        <begin position="136"/>
        <end position="216"/>
    </location>
</feature>
<dbReference type="InterPro" id="IPR010422">
    <property type="entry name" value="Ccdc124/Oxs1"/>
</dbReference>
<dbReference type="GO" id="GO:0005634">
    <property type="term" value="C:nucleus"/>
    <property type="evidence" value="ECO:0007669"/>
    <property type="project" value="TreeGrafter"/>
</dbReference>
<evidence type="ECO:0000256" key="1">
    <source>
        <dbReference type="ARBA" id="ARBA00008296"/>
    </source>
</evidence>
<dbReference type="PANTHER" id="PTHR21680:SF0">
    <property type="entry name" value="COILED-COIL DOMAIN-CONTAINING PROTEIN 124"/>
    <property type="match status" value="1"/>
</dbReference>
<dbReference type="Proteomes" id="UP000660262">
    <property type="component" value="Unassembled WGS sequence"/>
</dbReference>
<accession>A0A830HUZ1</accession>
<name>A0A830HUZ1_9CHLO</name>
<gene>
    <name evidence="5" type="ORF">PPROV_000830500</name>
</gene>
<protein>
    <recommendedName>
        <fullName evidence="4">Coiled-coil domain-containing protein</fullName>
    </recommendedName>
</protein>
<dbReference type="GO" id="GO:0006366">
    <property type="term" value="P:transcription by RNA polymerase II"/>
    <property type="evidence" value="ECO:0007669"/>
    <property type="project" value="TreeGrafter"/>
</dbReference>
<feature type="compositionally biased region" description="Basic and acidic residues" evidence="3">
    <location>
        <begin position="118"/>
        <end position="136"/>
    </location>
</feature>
<dbReference type="EMBL" id="BNJQ01000025">
    <property type="protein sequence ID" value="GHP09570.1"/>
    <property type="molecule type" value="Genomic_DNA"/>
</dbReference>
<evidence type="ECO:0000256" key="2">
    <source>
        <dbReference type="ARBA" id="ARBA00023054"/>
    </source>
</evidence>
<dbReference type="AlphaFoldDB" id="A0A830HUZ1"/>
<dbReference type="InterPro" id="IPR054414">
    <property type="entry name" value="Ccdc124/Oxs1_C"/>
</dbReference>
<organism evidence="5 6">
    <name type="scientific">Pycnococcus provasolii</name>
    <dbReference type="NCBI Taxonomy" id="41880"/>
    <lineage>
        <taxon>Eukaryota</taxon>
        <taxon>Viridiplantae</taxon>
        <taxon>Chlorophyta</taxon>
        <taxon>Pseudoscourfieldiophyceae</taxon>
        <taxon>Pseudoscourfieldiales</taxon>
        <taxon>Pycnococcaceae</taxon>
        <taxon>Pycnococcus</taxon>
    </lineage>
</organism>
<keyword evidence="6" id="KW-1185">Reference proteome</keyword>
<evidence type="ECO:0000259" key="4">
    <source>
        <dbReference type="Pfam" id="PF06244"/>
    </source>
</evidence>
<evidence type="ECO:0000313" key="5">
    <source>
        <dbReference type="EMBL" id="GHP09570.1"/>
    </source>
</evidence>
<evidence type="ECO:0000256" key="3">
    <source>
        <dbReference type="SAM" id="MobiDB-lite"/>
    </source>
</evidence>
<dbReference type="PANTHER" id="PTHR21680">
    <property type="entry name" value="COILED-COIL DOMAIN-CONTAINING PROTEIN 124"/>
    <property type="match status" value="1"/>
</dbReference>
<sequence>MGGKKGESKKDRAAAAEAERGAQKAKAEEDAMWEAAGEGKKGKGAARKDDAANKQAEAARRKAEAKALEEAELAMMKKAPKGKNTRPASGKLTQAQIAQNKAKQEKEEAARQAQLAEAQRRQVSESDYEKMVDVSNTNRHDDVIEARSVEAALSALSVGDEGPDERTATRRRKAAYEAYFERQLPLMKDEKPGLKLAQYKSMIFELWKKDPSNPENAAKK</sequence>
<feature type="region of interest" description="Disordered" evidence="3">
    <location>
        <begin position="1"/>
        <end position="136"/>
    </location>
</feature>
<dbReference type="Pfam" id="PF06244">
    <property type="entry name" value="Ccdc124"/>
    <property type="match status" value="1"/>
</dbReference>
<dbReference type="OrthoDB" id="76412at2759"/>
<feature type="compositionally biased region" description="Basic and acidic residues" evidence="3">
    <location>
        <begin position="37"/>
        <end position="69"/>
    </location>
</feature>
<reference evidence="5" key="1">
    <citation type="submission" date="2020-10" db="EMBL/GenBank/DDBJ databases">
        <title>Unveiling of a novel bifunctional photoreceptor, Dualchrome1, isolated from a cosmopolitan green alga.</title>
        <authorList>
            <person name="Suzuki S."/>
            <person name="Kawachi M."/>
        </authorList>
    </citation>
    <scope>NUCLEOTIDE SEQUENCE</scope>
    <source>
        <strain evidence="5">NIES 2893</strain>
    </source>
</reference>
<comment type="caution">
    <text evidence="5">The sequence shown here is derived from an EMBL/GenBank/DDBJ whole genome shotgun (WGS) entry which is preliminary data.</text>
</comment>
<evidence type="ECO:0000313" key="6">
    <source>
        <dbReference type="Proteomes" id="UP000660262"/>
    </source>
</evidence>
<feature type="compositionally biased region" description="Basic and acidic residues" evidence="3">
    <location>
        <begin position="1"/>
        <end position="29"/>
    </location>
</feature>
<keyword evidence="2" id="KW-0175">Coiled coil</keyword>
<comment type="similarity">
    <text evidence="1">Belongs to the CCDC124 family.</text>
</comment>